<dbReference type="OrthoDB" id="431691at2759"/>
<dbReference type="InterPro" id="IPR000271">
    <property type="entry name" value="Ribosomal_bL34"/>
</dbReference>
<comment type="caution">
    <text evidence="4">The sequence shown here is derived from an EMBL/GenBank/DDBJ whole genome shotgun (WGS) entry which is preliminary data.</text>
</comment>
<dbReference type="GO" id="GO:0006412">
    <property type="term" value="P:translation"/>
    <property type="evidence" value="ECO:0007669"/>
    <property type="project" value="InterPro"/>
</dbReference>
<dbReference type="GO" id="GO:0005762">
    <property type="term" value="C:mitochondrial large ribosomal subunit"/>
    <property type="evidence" value="ECO:0007669"/>
    <property type="project" value="TreeGrafter"/>
</dbReference>
<name>A0A9P8CAM6_9HELO</name>
<dbReference type="GO" id="GO:0003735">
    <property type="term" value="F:structural constituent of ribosome"/>
    <property type="evidence" value="ECO:0007669"/>
    <property type="project" value="InterPro"/>
</dbReference>
<evidence type="ECO:0000256" key="3">
    <source>
        <dbReference type="ARBA" id="ARBA00023274"/>
    </source>
</evidence>
<dbReference type="EMBL" id="MU251356">
    <property type="protein sequence ID" value="KAG9239682.1"/>
    <property type="molecule type" value="Genomic_DNA"/>
</dbReference>
<keyword evidence="2 4" id="KW-0689">Ribosomal protein</keyword>
<organism evidence="4 5">
    <name type="scientific">Amylocarpus encephaloides</name>
    <dbReference type="NCBI Taxonomy" id="45428"/>
    <lineage>
        <taxon>Eukaryota</taxon>
        <taxon>Fungi</taxon>
        <taxon>Dikarya</taxon>
        <taxon>Ascomycota</taxon>
        <taxon>Pezizomycotina</taxon>
        <taxon>Leotiomycetes</taxon>
        <taxon>Helotiales</taxon>
        <taxon>Helotiales incertae sedis</taxon>
        <taxon>Amylocarpus</taxon>
    </lineage>
</organism>
<keyword evidence="3" id="KW-0687">Ribonucleoprotein</keyword>
<sequence>MLCLRCSLGLGAVTKQSNGVKTARNVVAQMTFASFTPLRPTIFPSAFTSSLRSPLAPPPSSTSAAATEAQLDLNILPFKPTTHPAMEAMQIRCAPRNTFNPSHFVRKRRHGFLARLRSRTGRMIIKRRRAKRRSTLSH</sequence>
<evidence type="ECO:0000256" key="1">
    <source>
        <dbReference type="ARBA" id="ARBA00010111"/>
    </source>
</evidence>
<accession>A0A9P8CAM6</accession>
<evidence type="ECO:0000313" key="4">
    <source>
        <dbReference type="EMBL" id="KAG9239682.1"/>
    </source>
</evidence>
<evidence type="ECO:0000256" key="2">
    <source>
        <dbReference type="ARBA" id="ARBA00022980"/>
    </source>
</evidence>
<dbReference type="AlphaFoldDB" id="A0A9P8CAM6"/>
<dbReference type="PANTHER" id="PTHR14503:SF4">
    <property type="entry name" value="LARGE RIBOSOMAL SUBUNIT PROTEIN BL34M"/>
    <property type="match status" value="1"/>
</dbReference>
<dbReference type="Pfam" id="PF00468">
    <property type="entry name" value="Ribosomal_L34"/>
    <property type="match status" value="1"/>
</dbReference>
<protein>
    <submittedName>
        <fullName evidence="4">60S ribosomal protein-like protein L34</fullName>
    </submittedName>
</protein>
<comment type="similarity">
    <text evidence="1">Belongs to the bacterial ribosomal protein bL34 family.</text>
</comment>
<dbReference type="Gene3D" id="1.10.287.3980">
    <property type="match status" value="1"/>
</dbReference>
<dbReference type="Proteomes" id="UP000824998">
    <property type="component" value="Unassembled WGS sequence"/>
</dbReference>
<proteinExistence type="inferred from homology"/>
<dbReference type="NCBIfam" id="TIGR01030">
    <property type="entry name" value="rpmH_bact"/>
    <property type="match status" value="1"/>
</dbReference>
<dbReference type="HAMAP" id="MF_00391">
    <property type="entry name" value="Ribosomal_bL34"/>
    <property type="match status" value="1"/>
</dbReference>
<evidence type="ECO:0000313" key="5">
    <source>
        <dbReference type="Proteomes" id="UP000824998"/>
    </source>
</evidence>
<reference evidence="4" key="1">
    <citation type="journal article" date="2021" name="IMA Fungus">
        <title>Genomic characterization of three marine fungi, including Emericellopsis atlantica sp. nov. with signatures of a generalist lifestyle and marine biomass degradation.</title>
        <authorList>
            <person name="Hagestad O.C."/>
            <person name="Hou L."/>
            <person name="Andersen J.H."/>
            <person name="Hansen E.H."/>
            <person name="Altermark B."/>
            <person name="Li C."/>
            <person name="Kuhnert E."/>
            <person name="Cox R.J."/>
            <person name="Crous P.W."/>
            <person name="Spatafora J.W."/>
            <person name="Lail K."/>
            <person name="Amirebrahimi M."/>
            <person name="Lipzen A."/>
            <person name="Pangilinan J."/>
            <person name="Andreopoulos W."/>
            <person name="Hayes R.D."/>
            <person name="Ng V."/>
            <person name="Grigoriev I.V."/>
            <person name="Jackson S.A."/>
            <person name="Sutton T.D.S."/>
            <person name="Dobson A.D.W."/>
            <person name="Rama T."/>
        </authorList>
    </citation>
    <scope>NUCLEOTIDE SEQUENCE</scope>
    <source>
        <strain evidence="4">TRa018bII</strain>
    </source>
</reference>
<dbReference type="PANTHER" id="PTHR14503">
    <property type="entry name" value="MITOCHONDRIAL RIBOSOMAL PROTEIN 34 FAMILY MEMBER"/>
    <property type="match status" value="1"/>
</dbReference>
<keyword evidence="5" id="KW-1185">Reference proteome</keyword>
<gene>
    <name evidence="4" type="ORF">BJ875DRAFT_365070</name>
</gene>